<evidence type="ECO:0000256" key="1">
    <source>
        <dbReference type="ARBA" id="ARBA00004429"/>
    </source>
</evidence>
<dbReference type="GO" id="GO:0005886">
    <property type="term" value="C:plasma membrane"/>
    <property type="evidence" value="ECO:0007669"/>
    <property type="project" value="UniProtKB-SubCell"/>
</dbReference>
<comment type="subcellular location">
    <subcellularLocation>
        <location evidence="1">Cell inner membrane</location>
        <topology evidence="1">Multi-pass membrane protein</topology>
    </subcellularLocation>
    <subcellularLocation>
        <location evidence="9">Cell membrane</location>
        <topology evidence="9">Multi-pass membrane protein</topology>
    </subcellularLocation>
</comment>
<feature type="transmembrane region" description="Helical" evidence="9">
    <location>
        <begin position="218"/>
        <end position="245"/>
    </location>
</feature>
<evidence type="ECO:0000256" key="2">
    <source>
        <dbReference type="ARBA" id="ARBA00022449"/>
    </source>
</evidence>
<gene>
    <name evidence="9" type="primary">nhaA</name>
    <name evidence="10" type="ORF">AVDCRST_MAG93-2751</name>
</gene>
<keyword evidence="2 9" id="KW-0050">Antiport</keyword>
<feature type="transmembrane region" description="Helical" evidence="9">
    <location>
        <begin position="23"/>
        <end position="41"/>
    </location>
</feature>
<feature type="transmembrane region" description="Helical" evidence="9">
    <location>
        <begin position="109"/>
        <end position="130"/>
    </location>
</feature>
<evidence type="ECO:0000256" key="3">
    <source>
        <dbReference type="ARBA" id="ARBA00022475"/>
    </source>
</evidence>
<comment type="function">
    <text evidence="9">Na(+)/H(+) antiporter that extrudes sodium in exchange for external protons.</text>
</comment>
<keyword evidence="3 9" id="KW-1003">Cell membrane</keyword>
<evidence type="ECO:0000313" key="10">
    <source>
        <dbReference type="EMBL" id="CAA9273355.1"/>
    </source>
</evidence>
<name>A0A6J4J8E4_9CHLR</name>
<evidence type="ECO:0000256" key="5">
    <source>
        <dbReference type="ARBA" id="ARBA00022989"/>
    </source>
</evidence>
<dbReference type="InterPro" id="IPR004670">
    <property type="entry name" value="NhaA"/>
</dbReference>
<feature type="transmembrane region" description="Helical" evidence="9">
    <location>
        <begin position="164"/>
        <end position="185"/>
    </location>
</feature>
<proteinExistence type="inferred from homology"/>
<dbReference type="PANTHER" id="PTHR30341">
    <property type="entry name" value="SODIUM ION/PROTON ANTIPORTER NHAA-RELATED"/>
    <property type="match status" value="1"/>
</dbReference>
<organism evidence="10">
    <name type="scientific">uncultured Chloroflexia bacterium</name>
    <dbReference type="NCBI Taxonomy" id="1672391"/>
    <lineage>
        <taxon>Bacteria</taxon>
        <taxon>Bacillati</taxon>
        <taxon>Chloroflexota</taxon>
        <taxon>Chloroflexia</taxon>
        <taxon>environmental samples</taxon>
    </lineage>
</organism>
<protein>
    <recommendedName>
        <fullName evidence="9">Na(+)/H(+) antiporter NhaA</fullName>
    </recommendedName>
    <alternativeName>
        <fullName evidence="9">Sodium/proton antiporter NhaA</fullName>
    </alternativeName>
</protein>
<sequence>MGVKRIRPVEQIVRPFQYFADKASSGGILLIAAAIVALVWANSPWRESYTGLWETELSFALGPFSIEDDLTHWINDGLMAVFFLVVGLEIKREILVGELSSPRRAALPLAAAIGGAVLPALIYVAINFGTESVSGWGIPMATDIAFALGVLALLGRRAPLGLKVFLTALAIVDDIMAVLVIALFYTSDVSWSALGVGAVFLVALVAANLGGVGKPLPYALLGIGLWLCFMGSGVHATIAGVLLAVTVPASSYIDTREFLKRSRSLLDHFEQAGERGGDPVLANEERQGALHALNRANEDVEPPLQELEHALHPWVVFAIMPLFALANAGVLLGEDFTSTLLNPVSVGIVAGLLLGKQVGITLFAWLAVKSGISEMPQGVNWLHIYGASWLAGIGFTMSLFISDLAFAEGSLLDVAKVGILTASLIAGIVGWTIIRMTSAPRASDGD</sequence>
<evidence type="ECO:0000256" key="6">
    <source>
        <dbReference type="ARBA" id="ARBA00023053"/>
    </source>
</evidence>
<keyword evidence="6 9" id="KW-0915">Sodium</keyword>
<dbReference type="EMBL" id="CADCTR010000943">
    <property type="protein sequence ID" value="CAA9273355.1"/>
    <property type="molecule type" value="Genomic_DNA"/>
</dbReference>
<feature type="transmembrane region" description="Helical" evidence="9">
    <location>
        <begin position="414"/>
        <end position="434"/>
    </location>
</feature>
<feature type="transmembrane region" description="Helical" evidence="9">
    <location>
        <begin position="380"/>
        <end position="402"/>
    </location>
</feature>
<evidence type="ECO:0000256" key="8">
    <source>
        <dbReference type="ARBA" id="ARBA00023201"/>
    </source>
</evidence>
<dbReference type="InterPro" id="IPR023171">
    <property type="entry name" value="Na/H_antiporter_dom_sf"/>
</dbReference>
<keyword evidence="9" id="KW-0406">Ion transport</keyword>
<feature type="transmembrane region" description="Helical" evidence="9">
    <location>
        <begin position="344"/>
        <end position="368"/>
    </location>
</feature>
<feature type="transmembrane region" description="Helical" evidence="9">
    <location>
        <begin position="191"/>
        <end position="211"/>
    </location>
</feature>
<dbReference type="NCBIfam" id="TIGR00773">
    <property type="entry name" value="NhaA"/>
    <property type="match status" value="1"/>
</dbReference>
<keyword evidence="9" id="KW-0813">Transport</keyword>
<keyword evidence="4 9" id="KW-0812">Transmembrane</keyword>
<reference evidence="10" key="1">
    <citation type="submission" date="2020-02" db="EMBL/GenBank/DDBJ databases">
        <authorList>
            <person name="Meier V. D."/>
        </authorList>
    </citation>
    <scope>NUCLEOTIDE SEQUENCE</scope>
    <source>
        <strain evidence="10">AVDCRST_MAG93</strain>
    </source>
</reference>
<feature type="transmembrane region" description="Helical" evidence="9">
    <location>
        <begin position="136"/>
        <end position="155"/>
    </location>
</feature>
<evidence type="ECO:0000256" key="9">
    <source>
        <dbReference type="HAMAP-Rule" id="MF_01844"/>
    </source>
</evidence>
<dbReference type="Gene3D" id="1.20.1530.10">
    <property type="entry name" value="Na+/H+ antiporter like domain"/>
    <property type="match status" value="1"/>
</dbReference>
<dbReference type="PANTHER" id="PTHR30341:SF0">
    <property type="entry name" value="NA(+)_H(+) ANTIPORTER NHAA"/>
    <property type="match status" value="1"/>
</dbReference>
<dbReference type="GO" id="GO:0006885">
    <property type="term" value="P:regulation of pH"/>
    <property type="evidence" value="ECO:0007669"/>
    <property type="project" value="UniProtKB-UniRule"/>
</dbReference>
<dbReference type="AlphaFoldDB" id="A0A6J4J8E4"/>
<dbReference type="HAMAP" id="MF_01844">
    <property type="entry name" value="NhaA"/>
    <property type="match status" value="1"/>
</dbReference>
<evidence type="ECO:0000256" key="4">
    <source>
        <dbReference type="ARBA" id="ARBA00022692"/>
    </source>
</evidence>
<dbReference type="Pfam" id="PF06965">
    <property type="entry name" value="Na_H_antiport_1"/>
    <property type="match status" value="1"/>
</dbReference>
<comment type="catalytic activity">
    <reaction evidence="9">
        <text>Na(+)(in) + 2 H(+)(out) = Na(+)(out) + 2 H(+)(in)</text>
        <dbReference type="Rhea" id="RHEA:29251"/>
        <dbReference type="ChEBI" id="CHEBI:15378"/>
        <dbReference type="ChEBI" id="CHEBI:29101"/>
    </reaction>
</comment>
<keyword evidence="5 9" id="KW-1133">Transmembrane helix</keyword>
<accession>A0A6J4J8E4</accession>
<comment type="similarity">
    <text evidence="9">Belongs to the NhaA Na(+)/H(+) (TC 2.A.33) antiporter family.</text>
</comment>
<feature type="transmembrane region" description="Helical" evidence="9">
    <location>
        <begin position="311"/>
        <end position="332"/>
    </location>
</feature>
<keyword evidence="7 9" id="KW-0472">Membrane</keyword>
<dbReference type="GO" id="GO:0015385">
    <property type="term" value="F:sodium:proton antiporter activity"/>
    <property type="evidence" value="ECO:0007669"/>
    <property type="project" value="UniProtKB-UniRule"/>
</dbReference>
<evidence type="ECO:0000256" key="7">
    <source>
        <dbReference type="ARBA" id="ARBA00023136"/>
    </source>
</evidence>
<keyword evidence="8 9" id="KW-0739">Sodium transport</keyword>